<feature type="domain" description="Nudix hydrolase" evidence="3">
    <location>
        <begin position="17"/>
        <end position="150"/>
    </location>
</feature>
<name>A0ABY6MGB7_9BACT</name>
<gene>
    <name evidence="4" type="ORF">OM944_19555</name>
</gene>
<keyword evidence="5" id="KW-1185">Reference proteome</keyword>
<dbReference type="Proteomes" id="UP001163156">
    <property type="component" value="Chromosome"/>
</dbReference>
<dbReference type="RefSeq" id="WP_264809357.1">
    <property type="nucleotide sequence ID" value="NZ_CP110226.1"/>
</dbReference>
<accession>A0ABY6MGB7</accession>
<dbReference type="CDD" id="cd18880">
    <property type="entry name" value="NUDIX_ADPRase"/>
    <property type="match status" value="1"/>
</dbReference>
<dbReference type="PRINTS" id="PR00502">
    <property type="entry name" value="NUDIXFAMILY"/>
</dbReference>
<dbReference type="Gene3D" id="3.90.79.10">
    <property type="entry name" value="Nucleoside Triphosphate Pyrophosphohydrolase"/>
    <property type="match status" value="1"/>
</dbReference>
<dbReference type="PANTHER" id="PTHR43046:SF14">
    <property type="entry name" value="MUTT_NUDIX FAMILY PROTEIN"/>
    <property type="match status" value="1"/>
</dbReference>
<dbReference type="SUPFAM" id="SSF55811">
    <property type="entry name" value="Nudix"/>
    <property type="match status" value="1"/>
</dbReference>
<dbReference type="GO" id="GO:0016787">
    <property type="term" value="F:hydrolase activity"/>
    <property type="evidence" value="ECO:0007669"/>
    <property type="project" value="UniProtKB-KW"/>
</dbReference>
<dbReference type="Pfam" id="PF00293">
    <property type="entry name" value="NUDIX"/>
    <property type="match status" value="1"/>
</dbReference>
<reference evidence="4" key="1">
    <citation type="submission" date="2022-10" db="EMBL/GenBank/DDBJ databases">
        <title>Algoriphagus sp. a novel bacteria isolate from halophytes salicornia europaea.</title>
        <authorList>
            <person name="Peng Y."/>
            <person name="Jiang L."/>
            <person name="Lee J."/>
        </authorList>
    </citation>
    <scope>NUCLEOTIDE SEQUENCE</scope>
    <source>
        <strain evidence="4">TR-M5</strain>
    </source>
</reference>
<organism evidence="4 5">
    <name type="scientific">Algoriphagus halophytocola</name>
    <dbReference type="NCBI Taxonomy" id="2991499"/>
    <lineage>
        <taxon>Bacteria</taxon>
        <taxon>Pseudomonadati</taxon>
        <taxon>Bacteroidota</taxon>
        <taxon>Cytophagia</taxon>
        <taxon>Cytophagales</taxon>
        <taxon>Cyclobacteriaceae</taxon>
        <taxon>Algoriphagus</taxon>
    </lineage>
</organism>
<evidence type="ECO:0000256" key="1">
    <source>
        <dbReference type="ARBA" id="ARBA00001946"/>
    </source>
</evidence>
<evidence type="ECO:0000256" key="2">
    <source>
        <dbReference type="ARBA" id="ARBA00022801"/>
    </source>
</evidence>
<evidence type="ECO:0000259" key="3">
    <source>
        <dbReference type="PROSITE" id="PS51462"/>
    </source>
</evidence>
<dbReference type="PROSITE" id="PS51462">
    <property type="entry name" value="NUDIX"/>
    <property type="match status" value="1"/>
</dbReference>
<dbReference type="InterPro" id="IPR020476">
    <property type="entry name" value="Nudix_hydrolase"/>
</dbReference>
<dbReference type="PANTHER" id="PTHR43046">
    <property type="entry name" value="GDP-MANNOSE MANNOSYL HYDROLASE"/>
    <property type="match status" value="1"/>
</dbReference>
<protein>
    <submittedName>
        <fullName evidence="4">NUDIX hydrolase</fullName>
    </submittedName>
</protein>
<evidence type="ECO:0000313" key="5">
    <source>
        <dbReference type="Proteomes" id="UP001163156"/>
    </source>
</evidence>
<keyword evidence="2 4" id="KW-0378">Hydrolase</keyword>
<dbReference type="InterPro" id="IPR015797">
    <property type="entry name" value="NUDIX_hydrolase-like_dom_sf"/>
</dbReference>
<evidence type="ECO:0000313" key="4">
    <source>
        <dbReference type="EMBL" id="UZD22832.1"/>
    </source>
</evidence>
<comment type="cofactor">
    <cofactor evidence="1">
        <name>Mg(2+)</name>
        <dbReference type="ChEBI" id="CHEBI:18420"/>
    </cofactor>
</comment>
<dbReference type="EMBL" id="CP110226">
    <property type="protein sequence ID" value="UZD22832.1"/>
    <property type="molecule type" value="Genomic_DNA"/>
</dbReference>
<proteinExistence type="predicted"/>
<dbReference type="InterPro" id="IPR000086">
    <property type="entry name" value="NUDIX_hydrolase_dom"/>
</dbReference>
<sequence length="169" mass="19455">MANEDISKQITAKFGNHLRSRVNGILIQDDKLLMIRHKMGNQRVFWSVPGGGMEYGAAAEENLKREFIEETGLEVAVEKYLFVHELLAPPLHAMEHFFLVRQTGGKLMLGKDPELSDRSQIIEEISWMDLKSIQSLPHDTLHQIFWGIKSLEDLVLLRGYFKFGNNYLK</sequence>